<evidence type="ECO:0000256" key="1">
    <source>
        <dbReference type="SAM" id="Phobius"/>
    </source>
</evidence>
<dbReference type="Pfam" id="PF10145">
    <property type="entry name" value="PhageMin_Tail"/>
    <property type="match status" value="1"/>
</dbReference>
<feature type="transmembrane region" description="Helical" evidence="1">
    <location>
        <begin position="618"/>
        <end position="639"/>
    </location>
</feature>
<gene>
    <name evidence="3" type="ORF">D3W54_07085</name>
</gene>
<name>A0ABQ6VV57_9PROT</name>
<dbReference type="EMBL" id="QYAZ01000001">
    <property type="protein sequence ID" value="KAB8124006.1"/>
    <property type="molecule type" value="Genomic_DNA"/>
</dbReference>
<sequence>MDGQLTASLRLTLQDDAAPEFDRLIATVDRLEATLDRLAGAIDPLAAMLAPITRATAGAEALEKALKGTAGSARAAGEAGEAMGAEVAESATRATTALRGFEEMLDSIATAEGTVSAASSVMGDSLIDVIVRGAEPLGEALDAAGVQGQVMGDEIAGGAARATTAMDGLLARVRQVREQMAGMAAGVRDGAIGGAFGGVREAASGFSGSLQAAMHHGMTAAMATVGMLEPIHAAAEYDNTLVHIGIGNELHGEANRAFVVAYGRQLDALARDTGQRGTDLAEAAGFYNREGYSADRVNAVMPTTAHIATAYNAAPDAVARSAFALQESLGITDKQLGGALASVALAGKSADLPFEKLAPLLPQAAATAGVFGMHGRGGVDDLASALAVVRKSTGYDSEAVTDVKQLLVDLNQGHTAQRFQHYGVDMFSEEEKARHNGTDPLLAMMNIIKRVTKNGTDAKAMGDLFRNHDSFVGAAALLRHWDQYSQIHERTSGANQSVIDEDFSTGIGSTQIRLQAFEETLSQLNRRIGEGFVPTLDLMTEALKGVIAGWDWLDQHVPGVTSFLTGTIGAVLGLTAAFSALRVVGGPARAAISLLLSPIRSVIGLSRTMATVMGLGRVATIGLGGVFLAVAAVVVAAVADIAMHWDRFSGLFHTVGHGMMEELRGLGNFVAGVFTGDWSRAMRGIGQAMRGFGSGFSGEFGIVRQLFMDFIHWLDGWTGGLPSRMLASLSAEWHVLTDGLSAQLGKLEQTFDNSWVGQHLGFGQQVAASHPVAGAPALVPAPAAPVPAPHAGAPIAGGAALGLHVTADRGLQVHQTAGPANAMTIAQPNRGRMVARP</sequence>
<feature type="transmembrane region" description="Helical" evidence="1">
    <location>
        <begin position="563"/>
        <end position="584"/>
    </location>
</feature>
<keyword evidence="1" id="KW-0812">Transmembrane</keyword>
<evidence type="ECO:0000313" key="3">
    <source>
        <dbReference type="EMBL" id="KAB8124006.1"/>
    </source>
</evidence>
<proteinExistence type="predicted"/>
<dbReference type="NCBIfam" id="TIGR01760">
    <property type="entry name" value="tape_meas_TP901"/>
    <property type="match status" value="1"/>
</dbReference>
<feature type="domain" description="Phage tail tape measure protein" evidence="2">
    <location>
        <begin position="269"/>
        <end position="465"/>
    </location>
</feature>
<keyword evidence="1" id="KW-0472">Membrane</keyword>
<keyword evidence="1" id="KW-1133">Transmembrane helix</keyword>
<keyword evidence="4" id="KW-1185">Reference proteome</keyword>
<dbReference type="InterPro" id="IPR010090">
    <property type="entry name" value="Phage_tape_meas"/>
</dbReference>
<evidence type="ECO:0000259" key="2">
    <source>
        <dbReference type="Pfam" id="PF10145"/>
    </source>
</evidence>
<accession>A0ABQ6VV57</accession>
<organism evidence="3 4">
    <name type="scientific">Komagataeibacter medellinensis</name>
    <dbReference type="NCBI Taxonomy" id="1177712"/>
    <lineage>
        <taxon>Bacteria</taxon>
        <taxon>Pseudomonadati</taxon>
        <taxon>Pseudomonadota</taxon>
        <taxon>Alphaproteobacteria</taxon>
        <taxon>Acetobacterales</taxon>
        <taxon>Acetobacteraceae</taxon>
        <taxon>Komagataeibacter</taxon>
    </lineage>
</organism>
<protein>
    <submittedName>
        <fullName evidence="3">Phage tail tape measure protein</fullName>
    </submittedName>
</protein>
<reference evidence="3 4" key="1">
    <citation type="submission" date="2018-09" db="EMBL/GenBank/DDBJ databases">
        <title>Genome sequence and characterization of the bcs clusters for the production of nanocellulose from the low pH resistant strain Komagataeibacter medellinensis ID13488.</title>
        <authorList>
            <person name="Hernandez-Arriaga A.M."/>
            <person name="Del Cerro C."/>
            <person name="Urbina L."/>
            <person name="Eceiza A."/>
            <person name="Retegi A."/>
            <person name="Prieto M.A."/>
        </authorList>
    </citation>
    <scope>NUCLEOTIDE SEQUENCE [LARGE SCALE GENOMIC DNA]</scope>
    <source>
        <strain evidence="3 4">ID13488</strain>
    </source>
</reference>
<dbReference type="RefSeq" id="WP_153469525.1">
    <property type="nucleotide sequence ID" value="NZ_QYAZ01000001.1"/>
</dbReference>
<dbReference type="Proteomes" id="UP000427842">
    <property type="component" value="Unassembled WGS sequence"/>
</dbReference>
<evidence type="ECO:0000313" key="4">
    <source>
        <dbReference type="Proteomes" id="UP000427842"/>
    </source>
</evidence>
<comment type="caution">
    <text evidence="3">The sequence shown here is derived from an EMBL/GenBank/DDBJ whole genome shotgun (WGS) entry which is preliminary data.</text>
</comment>